<evidence type="ECO:0000313" key="2">
    <source>
        <dbReference type="Proteomes" id="UP001164250"/>
    </source>
</evidence>
<evidence type="ECO:0000313" key="1">
    <source>
        <dbReference type="EMBL" id="KAJ0101074.1"/>
    </source>
</evidence>
<dbReference type="EMBL" id="CM047899">
    <property type="protein sequence ID" value="KAJ0101074.1"/>
    <property type="molecule type" value="Genomic_DNA"/>
</dbReference>
<organism evidence="1 2">
    <name type="scientific">Pistacia atlantica</name>
    <dbReference type="NCBI Taxonomy" id="434234"/>
    <lineage>
        <taxon>Eukaryota</taxon>
        <taxon>Viridiplantae</taxon>
        <taxon>Streptophyta</taxon>
        <taxon>Embryophyta</taxon>
        <taxon>Tracheophyta</taxon>
        <taxon>Spermatophyta</taxon>
        <taxon>Magnoliopsida</taxon>
        <taxon>eudicotyledons</taxon>
        <taxon>Gunneridae</taxon>
        <taxon>Pentapetalae</taxon>
        <taxon>rosids</taxon>
        <taxon>malvids</taxon>
        <taxon>Sapindales</taxon>
        <taxon>Anacardiaceae</taxon>
        <taxon>Pistacia</taxon>
    </lineage>
</organism>
<reference evidence="2" key="1">
    <citation type="journal article" date="2023" name="G3 (Bethesda)">
        <title>Genome assembly and association tests identify interacting loci associated with vigor, precocity, and sex in interspecific pistachio rootstocks.</title>
        <authorList>
            <person name="Palmer W."/>
            <person name="Jacygrad E."/>
            <person name="Sagayaradj S."/>
            <person name="Cavanaugh K."/>
            <person name="Han R."/>
            <person name="Bertier L."/>
            <person name="Beede B."/>
            <person name="Kafkas S."/>
            <person name="Golino D."/>
            <person name="Preece J."/>
            <person name="Michelmore R."/>
        </authorList>
    </citation>
    <scope>NUCLEOTIDE SEQUENCE [LARGE SCALE GENOMIC DNA]</scope>
</reference>
<protein>
    <submittedName>
        <fullName evidence="1">Uncharacterized protein</fullName>
    </submittedName>
</protein>
<keyword evidence="2" id="KW-1185">Reference proteome</keyword>
<proteinExistence type="predicted"/>
<sequence>MANTGSVMLNQKFDELPKESFWECHDLYQWEGFWYYEDIIQGMLAFQSDYEALSDDVILASSMKTGTTWLKALCVSIMRRQSQGVENVPHAHTRTSEYDVCGDNLHPDLGRQSKSSDQKGILDDVAEDDILTENVPHAHIRTLEYDVYRDNLHPDFSGMPSPRLFHTHLPYSALPDSIKNSDCKIVYIARNPKDTLVSLWHFFNKISRPNQEPYSLEKAYDAFRKGVHLYGPYFDHVLEYWSESLKNPDRILFLKYEELKSDPKGQVKRLASFLGRPFVNEDEVEKVLWRSSLERLKNLEVNKNGVFFHLKIPNSSFFRLGVVGDWKNYFTDEMKRDLDELTRIKLEGSGLHFDF</sequence>
<gene>
    <name evidence="1" type="ORF">Patl1_05840</name>
</gene>
<comment type="caution">
    <text evidence="1">The sequence shown here is derived from an EMBL/GenBank/DDBJ whole genome shotgun (WGS) entry which is preliminary data.</text>
</comment>
<name>A0ACC1BPR0_9ROSI</name>
<accession>A0ACC1BPR0</accession>
<dbReference type="Proteomes" id="UP001164250">
    <property type="component" value="Chromosome 3"/>
</dbReference>